<dbReference type="RefSeq" id="WP_341416633.1">
    <property type="nucleotide sequence ID" value="NZ_JBBPCC010000010.1"/>
</dbReference>
<proteinExistence type="predicted"/>
<gene>
    <name evidence="1" type="ORF">WMW72_16575</name>
</gene>
<evidence type="ECO:0000313" key="1">
    <source>
        <dbReference type="EMBL" id="MEK8129522.1"/>
    </source>
</evidence>
<organism evidence="1 2">
    <name type="scientific">Paenibacillus filicis</name>
    <dbReference type="NCBI Taxonomy" id="669464"/>
    <lineage>
        <taxon>Bacteria</taxon>
        <taxon>Bacillati</taxon>
        <taxon>Bacillota</taxon>
        <taxon>Bacilli</taxon>
        <taxon>Bacillales</taxon>
        <taxon>Paenibacillaceae</taxon>
        <taxon>Paenibacillus</taxon>
    </lineage>
</organism>
<comment type="caution">
    <text evidence="1">The sequence shown here is derived from an EMBL/GenBank/DDBJ whole genome shotgun (WGS) entry which is preliminary data.</text>
</comment>
<accession>A0ABU9DMV5</accession>
<protein>
    <submittedName>
        <fullName evidence="1">Uncharacterized protein</fullName>
    </submittedName>
</protein>
<evidence type="ECO:0000313" key="2">
    <source>
        <dbReference type="Proteomes" id="UP001469365"/>
    </source>
</evidence>
<keyword evidence="2" id="KW-1185">Reference proteome</keyword>
<sequence length="81" mass="9610">MNRVREIRERVEAQQLREQDMIYLLNEVQRLREALQSIVGEGFFSSDQQHWMAYKRIAGRALEPERGCSVTSKAPDVERFR</sequence>
<name>A0ABU9DMV5_9BACL</name>
<reference evidence="1 2" key="1">
    <citation type="submission" date="2024-04" db="EMBL/GenBank/DDBJ databases">
        <title>draft genome sequnece of Paenibacillus filicis.</title>
        <authorList>
            <person name="Kim D.-U."/>
        </authorList>
    </citation>
    <scope>NUCLEOTIDE SEQUENCE [LARGE SCALE GENOMIC DNA]</scope>
    <source>
        <strain evidence="1 2">KACC14197</strain>
    </source>
</reference>
<dbReference type="Proteomes" id="UP001469365">
    <property type="component" value="Unassembled WGS sequence"/>
</dbReference>
<dbReference type="EMBL" id="JBBPCC010000010">
    <property type="protein sequence ID" value="MEK8129522.1"/>
    <property type="molecule type" value="Genomic_DNA"/>
</dbReference>